<dbReference type="Pfam" id="PF00139">
    <property type="entry name" value="Lectin_legB"/>
    <property type="match status" value="1"/>
</dbReference>
<sequence length="168" mass="18191">MITTLILLPLLILIPFANPLSFNFTTFTPNDPNIIYTSSATTANNAIQLTMNQKDIIGRATYAHPLHLWDKSSGNLTDFSTNFTFVINSLHSKFYGDGLAFFIEPNGSSIPNNASGRGMGLSSDKNGTLNSTNDNPFVAVEFDIFSNGWDPPGQHVGIDISSMISVAT</sequence>
<protein>
    <recommendedName>
        <fullName evidence="4">Legume lectin domain-containing protein</fullName>
    </recommendedName>
</protein>
<dbReference type="PANTHER" id="PTHR32401:SF49">
    <property type="entry name" value="OS10G0129200 PROTEIN"/>
    <property type="match status" value="1"/>
</dbReference>
<gene>
    <name evidence="5" type="ORF">BUALT_Bualt15G0055800</name>
</gene>
<keyword evidence="2" id="KW-0430">Lectin</keyword>
<dbReference type="Gene3D" id="2.60.120.200">
    <property type="match status" value="1"/>
</dbReference>
<dbReference type="CDD" id="cd06899">
    <property type="entry name" value="lectin_legume_LecRK_Arcelin_ConA"/>
    <property type="match status" value="1"/>
</dbReference>
<proteinExistence type="inferred from homology"/>
<dbReference type="InterPro" id="IPR001220">
    <property type="entry name" value="Legume_lectin_dom"/>
</dbReference>
<evidence type="ECO:0000256" key="1">
    <source>
        <dbReference type="ARBA" id="ARBA00007606"/>
    </source>
</evidence>
<name>A0AAV6WKL8_9LAMI</name>
<dbReference type="InterPro" id="IPR050258">
    <property type="entry name" value="Leguminous_Lectin"/>
</dbReference>
<dbReference type="Proteomes" id="UP000826271">
    <property type="component" value="Unassembled WGS sequence"/>
</dbReference>
<feature type="signal peptide" evidence="3">
    <location>
        <begin position="1"/>
        <end position="19"/>
    </location>
</feature>
<keyword evidence="3" id="KW-0732">Signal</keyword>
<comment type="caution">
    <text evidence="5">The sequence shown here is derived from an EMBL/GenBank/DDBJ whole genome shotgun (WGS) entry which is preliminary data.</text>
</comment>
<feature type="domain" description="Legume lectin" evidence="4">
    <location>
        <begin position="20"/>
        <end position="168"/>
    </location>
</feature>
<dbReference type="InterPro" id="IPR013320">
    <property type="entry name" value="ConA-like_dom_sf"/>
</dbReference>
<dbReference type="PANTHER" id="PTHR32401">
    <property type="entry name" value="CONCANAVALIN A-LIKE LECTIN FAMILY PROTEIN"/>
    <property type="match status" value="1"/>
</dbReference>
<evidence type="ECO:0000313" key="5">
    <source>
        <dbReference type="EMBL" id="KAG8368536.1"/>
    </source>
</evidence>
<dbReference type="AlphaFoldDB" id="A0AAV6WKL8"/>
<reference evidence="5" key="1">
    <citation type="submission" date="2019-10" db="EMBL/GenBank/DDBJ databases">
        <authorList>
            <person name="Zhang R."/>
            <person name="Pan Y."/>
            <person name="Wang J."/>
            <person name="Ma R."/>
            <person name="Yu S."/>
        </authorList>
    </citation>
    <scope>NUCLEOTIDE SEQUENCE</scope>
    <source>
        <strain evidence="5">LA-IB0</strain>
        <tissue evidence="5">Leaf</tissue>
    </source>
</reference>
<dbReference type="GO" id="GO:0030246">
    <property type="term" value="F:carbohydrate binding"/>
    <property type="evidence" value="ECO:0007669"/>
    <property type="project" value="UniProtKB-KW"/>
</dbReference>
<evidence type="ECO:0000256" key="2">
    <source>
        <dbReference type="ARBA" id="ARBA00022734"/>
    </source>
</evidence>
<keyword evidence="6" id="KW-1185">Reference proteome</keyword>
<dbReference type="EMBL" id="WHWC01000015">
    <property type="protein sequence ID" value="KAG8368536.1"/>
    <property type="molecule type" value="Genomic_DNA"/>
</dbReference>
<evidence type="ECO:0000313" key="6">
    <source>
        <dbReference type="Proteomes" id="UP000826271"/>
    </source>
</evidence>
<dbReference type="SUPFAM" id="SSF49899">
    <property type="entry name" value="Concanavalin A-like lectins/glucanases"/>
    <property type="match status" value="1"/>
</dbReference>
<evidence type="ECO:0000259" key="4">
    <source>
        <dbReference type="Pfam" id="PF00139"/>
    </source>
</evidence>
<evidence type="ECO:0000256" key="3">
    <source>
        <dbReference type="SAM" id="SignalP"/>
    </source>
</evidence>
<accession>A0AAV6WKL8</accession>
<comment type="similarity">
    <text evidence="1">Belongs to the leguminous lectin family.</text>
</comment>
<feature type="chain" id="PRO_5043832131" description="Legume lectin domain-containing protein" evidence="3">
    <location>
        <begin position="20"/>
        <end position="168"/>
    </location>
</feature>
<organism evidence="5 6">
    <name type="scientific">Buddleja alternifolia</name>
    <dbReference type="NCBI Taxonomy" id="168488"/>
    <lineage>
        <taxon>Eukaryota</taxon>
        <taxon>Viridiplantae</taxon>
        <taxon>Streptophyta</taxon>
        <taxon>Embryophyta</taxon>
        <taxon>Tracheophyta</taxon>
        <taxon>Spermatophyta</taxon>
        <taxon>Magnoliopsida</taxon>
        <taxon>eudicotyledons</taxon>
        <taxon>Gunneridae</taxon>
        <taxon>Pentapetalae</taxon>
        <taxon>asterids</taxon>
        <taxon>lamiids</taxon>
        <taxon>Lamiales</taxon>
        <taxon>Scrophulariaceae</taxon>
        <taxon>Buddlejeae</taxon>
        <taxon>Buddleja</taxon>
    </lineage>
</organism>